<proteinExistence type="inferred from homology"/>
<evidence type="ECO:0000259" key="7">
    <source>
        <dbReference type="Pfam" id="PF07522"/>
    </source>
</evidence>
<comment type="similarity">
    <text evidence="2">Belongs to the DNA repair metallo-beta-lactamase (DRMBL) family.</text>
</comment>
<dbReference type="CDD" id="cd16273">
    <property type="entry name" value="SNM1A-1C-like_MBL-fold"/>
    <property type="match status" value="1"/>
</dbReference>
<accession>C4V7P1</accession>
<keyword evidence="5" id="KW-0539">Nucleus</keyword>
<dbReference type="STRING" id="578460.C4V7P1"/>
<dbReference type="EMBL" id="ACOL01000025">
    <property type="protein sequence ID" value="EEQ82759.1"/>
    <property type="molecule type" value="Genomic_DNA"/>
</dbReference>
<evidence type="ECO:0000313" key="9">
    <source>
        <dbReference type="Proteomes" id="UP000009082"/>
    </source>
</evidence>
<evidence type="ECO:0000313" key="8">
    <source>
        <dbReference type="EMBL" id="EEQ82759.1"/>
    </source>
</evidence>
<dbReference type="SUPFAM" id="SSF56281">
    <property type="entry name" value="Metallo-hydrolase/oxidoreductase"/>
    <property type="match status" value="1"/>
</dbReference>
<dbReference type="PANTHER" id="PTHR23240:SF6">
    <property type="entry name" value="DNA CROSS-LINK REPAIR 1A PROTEIN"/>
    <property type="match status" value="1"/>
</dbReference>
<dbReference type="HOGENOM" id="CLU_005260_2_1_1"/>
<feature type="coiled-coil region" evidence="6">
    <location>
        <begin position="243"/>
        <end position="270"/>
    </location>
</feature>
<dbReference type="GO" id="GO:0005634">
    <property type="term" value="C:nucleus"/>
    <property type="evidence" value="ECO:0007669"/>
    <property type="project" value="UniProtKB-SubCell"/>
</dbReference>
<feature type="domain" description="DNA repair metallo-beta-lactamase" evidence="7">
    <location>
        <begin position="336"/>
        <end position="436"/>
    </location>
</feature>
<name>C4V7P1_VAIC1</name>
<evidence type="ECO:0000256" key="4">
    <source>
        <dbReference type="ARBA" id="ARBA00023204"/>
    </source>
</evidence>
<dbReference type="Gene3D" id="3.60.15.10">
    <property type="entry name" value="Ribonuclease Z/Hydroxyacylglutathione hydrolase-like"/>
    <property type="match status" value="1"/>
</dbReference>
<dbReference type="GO" id="GO:0035312">
    <property type="term" value="F:5'-3' DNA exonuclease activity"/>
    <property type="evidence" value="ECO:0007669"/>
    <property type="project" value="TreeGrafter"/>
</dbReference>
<reference evidence="9" key="1">
    <citation type="journal article" date="2009" name="PLoS Pathog.">
        <title>Genomic analyses of the microsporidian Nosema ceranae, an emergent pathogen of honey bees.</title>
        <authorList>
            <person name="Cornman R.S."/>
            <person name="Chen Y.P."/>
            <person name="Schatz M.C."/>
            <person name="Street C."/>
            <person name="Zhao Y."/>
            <person name="Desany B."/>
            <person name="Egholm M."/>
            <person name="Hutchison S."/>
            <person name="Pettis J.S."/>
            <person name="Lipkin W.I."/>
            <person name="Evans J.D."/>
        </authorList>
    </citation>
    <scope>NUCLEOTIDE SEQUENCE [LARGE SCALE GENOMIC DNA]</scope>
    <source>
        <strain evidence="9">BRL01</strain>
    </source>
</reference>
<protein>
    <recommendedName>
        <fullName evidence="7">DNA repair metallo-beta-lactamase domain-containing protein</fullName>
    </recommendedName>
</protein>
<evidence type="ECO:0000256" key="3">
    <source>
        <dbReference type="ARBA" id="ARBA00022763"/>
    </source>
</evidence>
<evidence type="ECO:0000256" key="2">
    <source>
        <dbReference type="ARBA" id="ARBA00010304"/>
    </source>
</evidence>
<gene>
    <name evidence="8" type="ORF">NCER_100477</name>
</gene>
<dbReference type="GO" id="GO:0006303">
    <property type="term" value="P:double-strand break repair via nonhomologous end joining"/>
    <property type="evidence" value="ECO:0007669"/>
    <property type="project" value="TreeGrafter"/>
</dbReference>
<evidence type="ECO:0000256" key="6">
    <source>
        <dbReference type="SAM" id="Coils"/>
    </source>
</evidence>
<dbReference type="Proteomes" id="UP000009082">
    <property type="component" value="Unassembled WGS sequence"/>
</dbReference>
<keyword evidence="6" id="KW-0175">Coiled coil</keyword>
<dbReference type="GO" id="GO:0036297">
    <property type="term" value="P:interstrand cross-link repair"/>
    <property type="evidence" value="ECO:0007669"/>
    <property type="project" value="TreeGrafter"/>
</dbReference>
<comment type="subcellular location">
    <subcellularLocation>
        <location evidence="1">Nucleus</location>
    </subcellularLocation>
</comment>
<dbReference type="Gene3D" id="3.40.50.12650">
    <property type="match status" value="2"/>
</dbReference>
<dbReference type="KEGG" id="nce:NCER_100477"/>
<dbReference type="InterPro" id="IPR011084">
    <property type="entry name" value="DRMBL"/>
</dbReference>
<evidence type="ECO:0000256" key="5">
    <source>
        <dbReference type="ARBA" id="ARBA00023242"/>
    </source>
</evidence>
<dbReference type="Pfam" id="PF07522">
    <property type="entry name" value="DRMBL"/>
    <property type="match status" value="1"/>
</dbReference>
<organism evidence="9">
    <name type="scientific">Vairimorpha ceranae (strain BRL01)</name>
    <name type="common">Microsporidian parasite</name>
    <name type="synonym">Nosema ceranae</name>
    <dbReference type="NCBI Taxonomy" id="578460"/>
    <lineage>
        <taxon>Eukaryota</taxon>
        <taxon>Fungi</taxon>
        <taxon>Fungi incertae sedis</taxon>
        <taxon>Microsporidia</taxon>
        <taxon>Nosematidae</taxon>
        <taxon>Vairimorpha</taxon>
    </lineage>
</organism>
<dbReference type="VEuPathDB" id="MicrosporidiaDB:NCER_100477"/>
<evidence type="ECO:0000256" key="1">
    <source>
        <dbReference type="ARBA" id="ARBA00004123"/>
    </source>
</evidence>
<sequence>MSCMTNEWCKNFITLKNYNPMDIFQIPSYKRISFTNYVVDCFYIDIKNASHYFLSHFHSDHYYGLKKSFSYPIYCSITTANLIELKYKCKTMPLENNKNYCLEDGNIVSLIDAHHCPGAVCFIFYVNGAFVLHTGDFRCTYDFTLQLMKYKFTTIFLDNTFEGKKPFPSQEDVIHRVLDIMRNNKNKNCLVPINYKYLFCTYMIGKEKIFLCAAEFFDMSIKIEPDKFKVYKCYDQYAIDLLNTEVRNIVNNYREKIKNLKEKSTNITQIKRTIIPKVEKKLSVERKKKKINPGSILKFCKSKNVLNDKTNLGDIKKEAQTKNNNSNTYCGNLPWSRLTTETKENQLLVISTQHIEKKRLHKILDNVKADRVTVFCGTGWHDKTVSFDWCKSDGRKTKKGVEIIHVPYSEHSSSAELDYFKKHMNYDLIINTVKNKSRNDRDI</sequence>
<dbReference type="AlphaFoldDB" id="C4V7P1"/>
<keyword evidence="3" id="KW-0227">DNA damage</keyword>
<dbReference type="InterPro" id="IPR036866">
    <property type="entry name" value="RibonucZ/Hydroxyglut_hydro"/>
</dbReference>
<dbReference type="InParanoid" id="C4V7P1"/>
<keyword evidence="4" id="KW-0234">DNA repair</keyword>
<dbReference type="GO" id="GO:0003684">
    <property type="term" value="F:damaged DNA binding"/>
    <property type="evidence" value="ECO:0007669"/>
    <property type="project" value="TreeGrafter"/>
</dbReference>
<dbReference type="OMA" id="CYSAYTR"/>
<dbReference type="OrthoDB" id="262529at2759"/>
<dbReference type="PANTHER" id="PTHR23240">
    <property type="entry name" value="DNA CROSS-LINK REPAIR PROTEIN PSO2/SNM1-RELATED"/>
    <property type="match status" value="1"/>
</dbReference>